<sequence>MFQQLERWNRRMKKWLWLLVIVGLVAAIPVAVQRVQTEQSSNQVELIVNYRNLVEAAAYAPQPANYMNEQLDRLKEAGVVSMAMFESSLAELRNANRVMLYNSQDAALLDQKTPPLNENYTYVLFTSPEYAEQLSPMIEKTFLGLDINVRLWSGRNGLIIEAPVESASMKPLPQDPIAIEQLLAKGFQIVPRLSDALPYNQEQVDALLKSYHDIGVKTIIFDGESVKGFNDDLEMNSLTAFADLLKKYDIAIAAIEGLKVEQKGMKRLAYLTDYNVIRLHSITDQEAFNEPDVLGDRLSLATKDRNIRMIYFNVGVKKDFTKAEIVNSIDNMLHSLKEPGHAIASIEANGYTLGQAEAFHVVDAPWQRYAKLLVLIGGVAMIALMISFFVPYVMLPAFLIGLIGSAGLFVLKPNLLEQALALGVAISAPTIAMVLAVRRVDMSPTITAGGARLAKALALFLRTSVLSLMAVPFVIALLNNITYSLVLEQFRGVSLLHFVPIVLTALYVFLYRGESVFKEGKRWLFMPITVLWVVALGIVGVVGLFYLSRTGNAGTLLPGEATFRALLENTIGVRPRNKEFLMAHPLLIAGAFIAYRYRFGVYLFIIGSIGQLSMVDTFAHIHTPVMISLIRTVLGIGLGIVVALIFVLLWTIIERCWESWRPKFEA</sequence>
<evidence type="ECO:0000256" key="1">
    <source>
        <dbReference type="SAM" id="Phobius"/>
    </source>
</evidence>
<dbReference type="AlphaFoldDB" id="A0A3A3GJF8"/>
<accession>A0A3A3GJF8</accession>
<feature type="transmembrane region" description="Helical" evidence="1">
    <location>
        <begin position="369"/>
        <end position="390"/>
    </location>
</feature>
<keyword evidence="1" id="KW-0472">Membrane</keyword>
<feature type="transmembrane region" description="Helical" evidence="1">
    <location>
        <begin position="523"/>
        <end position="547"/>
    </location>
</feature>
<dbReference type="Proteomes" id="UP000266177">
    <property type="component" value="Unassembled WGS sequence"/>
</dbReference>
<feature type="transmembrane region" description="Helical" evidence="1">
    <location>
        <begin position="633"/>
        <end position="653"/>
    </location>
</feature>
<reference evidence="2 3" key="1">
    <citation type="submission" date="2018-09" db="EMBL/GenBank/DDBJ databases">
        <title>Paenibacillus SK2017-BO5.</title>
        <authorList>
            <person name="Piskunova J.V."/>
            <person name="Dubiley S.A."/>
            <person name="Severinov K.V."/>
        </authorList>
    </citation>
    <scope>NUCLEOTIDE SEQUENCE [LARGE SCALE GENOMIC DNA]</scope>
    <source>
        <strain evidence="2 3">BO5</strain>
    </source>
</reference>
<organism evidence="2 3">
    <name type="scientific">Paenibacillus thiaminolyticus</name>
    <name type="common">Bacillus thiaminolyticus</name>
    <dbReference type="NCBI Taxonomy" id="49283"/>
    <lineage>
        <taxon>Bacteria</taxon>
        <taxon>Bacillati</taxon>
        <taxon>Bacillota</taxon>
        <taxon>Bacilli</taxon>
        <taxon>Bacillales</taxon>
        <taxon>Paenibacillaceae</taxon>
        <taxon>Paenibacillus</taxon>
    </lineage>
</organism>
<feature type="transmembrane region" description="Helical" evidence="1">
    <location>
        <begin position="419"/>
        <end position="437"/>
    </location>
</feature>
<feature type="transmembrane region" description="Helical" evidence="1">
    <location>
        <begin position="580"/>
        <end position="597"/>
    </location>
</feature>
<protein>
    <submittedName>
        <fullName evidence="2">Uncharacterized protein</fullName>
    </submittedName>
</protein>
<dbReference type="EMBL" id="QYZD01000005">
    <property type="protein sequence ID" value="RJG24862.1"/>
    <property type="molecule type" value="Genomic_DNA"/>
</dbReference>
<gene>
    <name evidence="2" type="ORF">DQX05_08440</name>
</gene>
<dbReference type="OrthoDB" id="3805529at2"/>
<comment type="caution">
    <text evidence="2">The sequence shown here is derived from an EMBL/GenBank/DDBJ whole genome shotgun (WGS) entry which is preliminary data.</text>
</comment>
<feature type="transmembrane region" description="Helical" evidence="1">
    <location>
        <begin position="602"/>
        <end position="621"/>
    </location>
</feature>
<feature type="transmembrane region" description="Helical" evidence="1">
    <location>
        <begin position="457"/>
        <end position="478"/>
    </location>
</feature>
<keyword evidence="1" id="KW-0812">Transmembrane</keyword>
<keyword evidence="1" id="KW-1133">Transmembrane helix</keyword>
<proteinExistence type="predicted"/>
<dbReference type="Pfam" id="PF18949">
    <property type="entry name" value="DUF5693"/>
    <property type="match status" value="1"/>
</dbReference>
<dbReference type="RefSeq" id="WP_119792627.1">
    <property type="nucleotide sequence ID" value="NZ_QYZD01000005.1"/>
</dbReference>
<feature type="transmembrane region" description="Helical" evidence="1">
    <location>
        <begin position="490"/>
        <end position="511"/>
    </location>
</feature>
<evidence type="ECO:0000313" key="3">
    <source>
        <dbReference type="Proteomes" id="UP000266177"/>
    </source>
</evidence>
<name>A0A3A3GJF8_PANTH</name>
<dbReference type="InterPro" id="IPR043748">
    <property type="entry name" value="DUF5693"/>
</dbReference>
<evidence type="ECO:0000313" key="2">
    <source>
        <dbReference type="EMBL" id="RJG24862.1"/>
    </source>
</evidence>